<dbReference type="InterPro" id="IPR037185">
    <property type="entry name" value="EmrE-like"/>
</dbReference>
<evidence type="ECO:0000256" key="3">
    <source>
        <dbReference type="SAM" id="Phobius"/>
    </source>
</evidence>
<comment type="subcellular location">
    <subcellularLocation>
        <location evidence="1">Endomembrane system</location>
        <topology evidence="1">Multi-pass membrane protein</topology>
    </subcellularLocation>
</comment>
<name>A0ABR5A8J8_9BACL</name>
<reference evidence="5 6" key="1">
    <citation type="submission" date="2014-12" db="EMBL/GenBank/DDBJ databases">
        <title>Draft genome sequence of Cohnella kolymensis strain B-2846.</title>
        <authorList>
            <person name="Karlyshev A.V."/>
            <person name="Kudryashova E.B."/>
        </authorList>
    </citation>
    <scope>NUCLEOTIDE SEQUENCE [LARGE SCALE GENOMIC DNA]</scope>
    <source>
        <strain evidence="5 6">VKM B-2846</strain>
    </source>
</reference>
<feature type="transmembrane region" description="Helical" evidence="3">
    <location>
        <begin position="79"/>
        <end position="98"/>
    </location>
</feature>
<evidence type="ECO:0000256" key="2">
    <source>
        <dbReference type="ARBA" id="ARBA00007362"/>
    </source>
</evidence>
<feature type="transmembrane region" description="Helical" evidence="3">
    <location>
        <begin position="104"/>
        <end position="123"/>
    </location>
</feature>
<feature type="transmembrane region" description="Helical" evidence="3">
    <location>
        <begin position="228"/>
        <end position="248"/>
    </location>
</feature>
<feature type="domain" description="EamA" evidence="4">
    <location>
        <begin position="16"/>
        <end position="118"/>
    </location>
</feature>
<dbReference type="InterPro" id="IPR000620">
    <property type="entry name" value="EamA_dom"/>
</dbReference>
<feature type="transmembrane region" description="Helical" evidence="3">
    <location>
        <begin position="46"/>
        <end position="67"/>
    </location>
</feature>
<dbReference type="PANTHER" id="PTHR22911">
    <property type="entry name" value="ACYL-MALONYL CONDENSING ENZYME-RELATED"/>
    <property type="match status" value="1"/>
</dbReference>
<keyword evidence="3" id="KW-1133">Transmembrane helix</keyword>
<evidence type="ECO:0000256" key="1">
    <source>
        <dbReference type="ARBA" id="ARBA00004127"/>
    </source>
</evidence>
<sequence length="277" mass="29870">MFLKKGMRASEKDNGVFMSIIVNVAVLGLAWAIYRLVSEDLSSPTALGILFFVLAGIFSTFFGRATLFAGIRRVGPSRAVALKNTAPVFTLLFAVLVLNEAYGVWPWVGLFLIFAGLGLQGLQFFSNSESNINKLGLIFSILAAVGFGIGQGLRKQAMFHYSDPFAGAFIGAAVAFISFSISEAIKGNFTELVKTNLQFKNKFYILSGIMTSMAVLSFFISIQYIHVAYAGAIAAVEPVLTVIFSKIFLKEEEEISPVVIAIALLIFLGAGVIAFTA</sequence>
<accession>A0ABR5A8J8</accession>
<keyword evidence="6" id="KW-1185">Reference proteome</keyword>
<protein>
    <recommendedName>
        <fullName evidence="4">EamA domain-containing protein</fullName>
    </recommendedName>
</protein>
<keyword evidence="3" id="KW-0472">Membrane</keyword>
<feature type="transmembrane region" description="Helical" evidence="3">
    <location>
        <begin position="165"/>
        <end position="182"/>
    </location>
</feature>
<dbReference type="Pfam" id="PF00892">
    <property type="entry name" value="EamA"/>
    <property type="match status" value="2"/>
</dbReference>
<evidence type="ECO:0000259" key="4">
    <source>
        <dbReference type="Pfam" id="PF00892"/>
    </source>
</evidence>
<comment type="similarity">
    <text evidence="2">Belongs to the EamA transporter family.</text>
</comment>
<dbReference type="EMBL" id="JXAL01000001">
    <property type="protein sequence ID" value="KIL37365.1"/>
    <property type="molecule type" value="Genomic_DNA"/>
</dbReference>
<feature type="transmembrane region" description="Helical" evidence="3">
    <location>
        <begin position="255"/>
        <end position="275"/>
    </location>
</feature>
<comment type="caution">
    <text evidence="5">The sequence shown here is derived from an EMBL/GenBank/DDBJ whole genome shotgun (WGS) entry which is preliminary data.</text>
</comment>
<feature type="transmembrane region" description="Helical" evidence="3">
    <location>
        <begin position="135"/>
        <end position="153"/>
    </location>
</feature>
<gene>
    <name evidence="5" type="ORF">SD71_01435</name>
</gene>
<organism evidence="5 6">
    <name type="scientific">Cohnella kolymensis</name>
    <dbReference type="NCBI Taxonomy" id="1590652"/>
    <lineage>
        <taxon>Bacteria</taxon>
        <taxon>Bacillati</taxon>
        <taxon>Bacillota</taxon>
        <taxon>Bacilli</taxon>
        <taxon>Bacillales</taxon>
        <taxon>Paenibacillaceae</taxon>
        <taxon>Cohnella</taxon>
    </lineage>
</organism>
<feature type="domain" description="EamA" evidence="4">
    <location>
        <begin position="135"/>
        <end position="273"/>
    </location>
</feature>
<feature type="transmembrane region" description="Helical" evidence="3">
    <location>
        <begin position="15"/>
        <end position="34"/>
    </location>
</feature>
<evidence type="ECO:0000313" key="5">
    <source>
        <dbReference type="EMBL" id="KIL37365.1"/>
    </source>
</evidence>
<keyword evidence="3" id="KW-0812">Transmembrane</keyword>
<feature type="transmembrane region" description="Helical" evidence="3">
    <location>
        <begin position="203"/>
        <end position="222"/>
    </location>
</feature>
<dbReference type="Proteomes" id="UP000054526">
    <property type="component" value="Unassembled WGS sequence"/>
</dbReference>
<proteinExistence type="inferred from homology"/>
<dbReference type="SUPFAM" id="SSF103481">
    <property type="entry name" value="Multidrug resistance efflux transporter EmrE"/>
    <property type="match status" value="2"/>
</dbReference>
<evidence type="ECO:0000313" key="6">
    <source>
        <dbReference type="Proteomes" id="UP000054526"/>
    </source>
</evidence>